<dbReference type="GO" id="GO:0009341">
    <property type="term" value="C:beta-galactosidase complex"/>
    <property type="evidence" value="ECO:0007669"/>
    <property type="project" value="InterPro"/>
</dbReference>
<dbReference type="InterPro" id="IPR013529">
    <property type="entry name" value="Glyco_hydro_42_N"/>
</dbReference>
<comment type="catalytic activity">
    <reaction evidence="1">
        <text>Hydrolysis of terminal non-reducing beta-D-galactose residues in beta-D-galactosides.</text>
        <dbReference type="EC" id="3.2.1.23"/>
    </reaction>
</comment>
<evidence type="ECO:0000256" key="3">
    <source>
        <dbReference type="ARBA" id="ARBA00012756"/>
    </source>
</evidence>
<gene>
    <name evidence="8" type="ORF">ETD85_04305</name>
</gene>
<dbReference type="Gene3D" id="3.40.50.880">
    <property type="match status" value="1"/>
</dbReference>
<dbReference type="SUPFAM" id="SSF51445">
    <property type="entry name" value="(Trans)glycosidases"/>
    <property type="match status" value="1"/>
</dbReference>
<proteinExistence type="inferred from homology"/>
<dbReference type="GO" id="GO:0005975">
    <property type="term" value="P:carbohydrate metabolic process"/>
    <property type="evidence" value="ECO:0007669"/>
    <property type="project" value="InterPro"/>
</dbReference>
<keyword evidence="9" id="KW-1185">Reference proteome</keyword>
<name>A0A5S4HHU1_9ACTN</name>
<evidence type="ECO:0000259" key="6">
    <source>
        <dbReference type="Pfam" id="PF02449"/>
    </source>
</evidence>
<protein>
    <recommendedName>
        <fullName evidence="3">beta-galactosidase</fullName>
        <ecNumber evidence="3">3.2.1.23</ecNumber>
    </recommendedName>
</protein>
<keyword evidence="4" id="KW-0378">Hydrolase</keyword>
<evidence type="ECO:0000313" key="9">
    <source>
        <dbReference type="Proteomes" id="UP000306628"/>
    </source>
</evidence>
<dbReference type="PANTHER" id="PTHR36447">
    <property type="entry name" value="BETA-GALACTOSIDASE GANA"/>
    <property type="match status" value="1"/>
</dbReference>
<evidence type="ECO:0000256" key="4">
    <source>
        <dbReference type="ARBA" id="ARBA00022801"/>
    </source>
</evidence>
<dbReference type="Proteomes" id="UP000306628">
    <property type="component" value="Unassembled WGS sequence"/>
</dbReference>
<feature type="domain" description="Glycoside hydrolase family 42 N-terminal" evidence="6">
    <location>
        <begin position="14"/>
        <end position="380"/>
    </location>
</feature>
<comment type="caution">
    <text evidence="8">The sequence shown here is derived from an EMBL/GenBank/DDBJ whole genome shotgun (WGS) entry which is preliminary data.</text>
</comment>
<dbReference type="PANTHER" id="PTHR36447:SF1">
    <property type="entry name" value="BETA-GALACTOSIDASE GANA"/>
    <property type="match status" value="1"/>
</dbReference>
<dbReference type="OrthoDB" id="9800974at2"/>
<dbReference type="InterPro" id="IPR013738">
    <property type="entry name" value="Beta_galactosidase_Trimer"/>
</dbReference>
<dbReference type="EC" id="3.2.1.23" evidence="3"/>
<dbReference type="InterPro" id="IPR003476">
    <property type="entry name" value="Glyco_hydro_42"/>
</dbReference>
<evidence type="ECO:0000256" key="2">
    <source>
        <dbReference type="ARBA" id="ARBA00005940"/>
    </source>
</evidence>
<dbReference type="AlphaFoldDB" id="A0A5S4HHU1"/>
<dbReference type="InterPro" id="IPR029062">
    <property type="entry name" value="Class_I_gatase-like"/>
</dbReference>
<evidence type="ECO:0000256" key="5">
    <source>
        <dbReference type="ARBA" id="ARBA00023295"/>
    </source>
</evidence>
<sequence>MTSPDGENMYFGGDYNPEQWPEDVWLEDVRLMREAKVNLATVGVFSWGRLEPAEGMHDFGWLDRVMDLLHDNDIQVNLATPTASPPPWFGLAHPDAMPVRADGTRLTHGSRDTYCVNVPAYRAASRRIATALAERYGAHPATVMWHVHNEYGTTCYCDHCAAAFRDWLRDRHKSLDALNDAWSTAFWSQHYSAWEQIMPPRVTQYRSNPAHLLDYRRFCSDALLAHYREQRDILRAHGPQPVTTNYVMAGWTPLDHWKWSAEVDLVGIDHYTDQPGDDGLAQVALASDLARSWARGKPWLLMEQGVAAMYTPERTLALEPGEHVRRSLDYVARGAAGVLHFQWRASQGGAEQWCQGMVPHAGPDSRVFREITELGRTLSSLAPAEPEAAEVAILWDDEAAWALQNPALPTAGLDFRASVEQAHRVLWQRGIATDFVHPSHDISRYRAVLMPSLYLISDEAVANLTAYVEGGGTLVVSYFSGIADPDTRVRLGGYPGALRDLLGVRVEELHPLTAPVTLSDGTIGTFWSETVHLTGATATATYPGGGPAITRHQAGAGTAWYISTRLDASGLGDVLAQAGV</sequence>
<feature type="domain" description="Beta-galactosidase trimerisation" evidence="7">
    <location>
        <begin position="389"/>
        <end position="577"/>
    </location>
</feature>
<evidence type="ECO:0000313" key="8">
    <source>
        <dbReference type="EMBL" id="TMR38560.1"/>
    </source>
</evidence>
<dbReference type="Gene3D" id="3.20.20.80">
    <property type="entry name" value="Glycosidases"/>
    <property type="match status" value="1"/>
</dbReference>
<dbReference type="Pfam" id="PF08532">
    <property type="entry name" value="Glyco_hydro_42M"/>
    <property type="match status" value="1"/>
</dbReference>
<dbReference type="InterPro" id="IPR017853">
    <property type="entry name" value="GH"/>
</dbReference>
<keyword evidence="5" id="KW-0326">Glycosidase</keyword>
<dbReference type="SUPFAM" id="SSF52317">
    <property type="entry name" value="Class I glutamine amidotransferase-like"/>
    <property type="match status" value="1"/>
</dbReference>
<organism evidence="8 9">
    <name type="scientific">Nonomuraea zeae</name>
    <dbReference type="NCBI Taxonomy" id="1642303"/>
    <lineage>
        <taxon>Bacteria</taxon>
        <taxon>Bacillati</taxon>
        <taxon>Actinomycetota</taxon>
        <taxon>Actinomycetes</taxon>
        <taxon>Streptosporangiales</taxon>
        <taxon>Streptosporangiaceae</taxon>
        <taxon>Nonomuraea</taxon>
    </lineage>
</organism>
<evidence type="ECO:0000256" key="1">
    <source>
        <dbReference type="ARBA" id="ARBA00001412"/>
    </source>
</evidence>
<dbReference type="CDD" id="cd03143">
    <property type="entry name" value="A4_beta-galactosidase_middle_domain"/>
    <property type="match status" value="1"/>
</dbReference>
<dbReference type="EMBL" id="VCKX01000008">
    <property type="protein sequence ID" value="TMR38560.1"/>
    <property type="molecule type" value="Genomic_DNA"/>
</dbReference>
<dbReference type="GO" id="GO:0004565">
    <property type="term" value="F:beta-galactosidase activity"/>
    <property type="evidence" value="ECO:0007669"/>
    <property type="project" value="UniProtKB-EC"/>
</dbReference>
<comment type="similarity">
    <text evidence="2">Belongs to the glycosyl hydrolase 42 family.</text>
</comment>
<evidence type="ECO:0000259" key="7">
    <source>
        <dbReference type="Pfam" id="PF08532"/>
    </source>
</evidence>
<reference evidence="8 9" key="1">
    <citation type="submission" date="2019-05" db="EMBL/GenBank/DDBJ databases">
        <title>Draft genome sequence of Nonomuraea zeae DSM 100528.</title>
        <authorList>
            <person name="Saricaoglu S."/>
            <person name="Isik K."/>
        </authorList>
    </citation>
    <scope>NUCLEOTIDE SEQUENCE [LARGE SCALE GENOMIC DNA]</scope>
    <source>
        <strain evidence="8 9">DSM 100528</strain>
    </source>
</reference>
<dbReference type="Pfam" id="PF02449">
    <property type="entry name" value="Glyco_hydro_42"/>
    <property type="match status" value="1"/>
</dbReference>
<accession>A0A5S4HHU1</accession>